<dbReference type="OrthoDB" id="1550290at2"/>
<dbReference type="GO" id="GO:0009401">
    <property type="term" value="P:phosphoenolpyruvate-dependent sugar phosphotransferase system"/>
    <property type="evidence" value="ECO:0007669"/>
    <property type="project" value="InterPro"/>
</dbReference>
<dbReference type="RefSeq" id="WP_126831219.1">
    <property type="nucleotide sequence ID" value="NZ_CBCRYB010000004.1"/>
</dbReference>
<organism evidence="11 12">
    <name type="scientific">Vagococcus fessus</name>
    <dbReference type="NCBI Taxonomy" id="120370"/>
    <lineage>
        <taxon>Bacteria</taxon>
        <taxon>Bacillati</taxon>
        <taxon>Bacillota</taxon>
        <taxon>Bacilli</taxon>
        <taxon>Lactobacillales</taxon>
        <taxon>Enterococcaceae</taxon>
        <taxon>Vagococcus</taxon>
    </lineage>
</organism>
<evidence type="ECO:0000256" key="6">
    <source>
        <dbReference type="ARBA" id="ARBA00022989"/>
    </source>
</evidence>
<reference evidence="11 12" key="1">
    <citation type="submission" date="2017-05" db="EMBL/GenBank/DDBJ databases">
        <title>Vagococcus spp. assemblies.</title>
        <authorList>
            <person name="Gulvik C.A."/>
        </authorList>
    </citation>
    <scope>NUCLEOTIDE SEQUENCE [LARGE SCALE GENOMIC DNA]</scope>
    <source>
        <strain evidence="11 12">CCUG 41755</strain>
    </source>
</reference>
<evidence type="ECO:0000313" key="12">
    <source>
        <dbReference type="Proteomes" id="UP000287101"/>
    </source>
</evidence>
<feature type="transmembrane region" description="Helical" evidence="9">
    <location>
        <begin position="178"/>
        <end position="198"/>
    </location>
</feature>
<keyword evidence="5 9" id="KW-0812">Transmembrane</keyword>
<gene>
    <name evidence="11" type="ORF">CBF31_04585</name>
</gene>
<evidence type="ECO:0000256" key="1">
    <source>
        <dbReference type="ARBA" id="ARBA00004651"/>
    </source>
</evidence>
<feature type="transmembrane region" description="Helical" evidence="9">
    <location>
        <begin position="343"/>
        <end position="369"/>
    </location>
</feature>
<dbReference type="InterPro" id="IPR004796">
    <property type="entry name" value="PTS_IIC_cello"/>
</dbReference>
<dbReference type="Proteomes" id="UP000287101">
    <property type="component" value="Unassembled WGS sequence"/>
</dbReference>
<evidence type="ECO:0000256" key="8">
    <source>
        <dbReference type="PIRNR" id="PIRNR006351"/>
    </source>
</evidence>
<dbReference type="PANTHER" id="PTHR33989">
    <property type="match status" value="1"/>
</dbReference>
<dbReference type="EMBL" id="NGJY01000002">
    <property type="protein sequence ID" value="RSU03008.1"/>
    <property type="molecule type" value="Genomic_DNA"/>
</dbReference>
<dbReference type="GO" id="GO:1901264">
    <property type="term" value="P:carbohydrate derivative transport"/>
    <property type="evidence" value="ECO:0007669"/>
    <property type="project" value="TreeGrafter"/>
</dbReference>
<keyword evidence="3 8" id="KW-1003">Cell membrane</keyword>
<evidence type="ECO:0000259" key="10">
    <source>
        <dbReference type="PROSITE" id="PS51105"/>
    </source>
</evidence>
<feature type="transmembrane region" description="Helical" evidence="9">
    <location>
        <begin position="389"/>
        <end position="411"/>
    </location>
</feature>
<comment type="subcellular location">
    <subcellularLocation>
        <location evidence="1">Cell membrane</location>
        <topology evidence="1">Multi-pass membrane protein</topology>
    </subcellularLocation>
</comment>
<dbReference type="AlphaFoldDB" id="A0A430A7C4"/>
<evidence type="ECO:0000256" key="3">
    <source>
        <dbReference type="ARBA" id="ARBA00022475"/>
    </source>
</evidence>
<name>A0A430A7C4_9ENTE</name>
<sequence length="426" mass="46940">MDKFLEAVENKLAPLAQKLDRNRYLTAIKDGFFVVMPLLIIGSVFLLITQLPFQPYLDFMEGLLGKEWPSYFLTVNTMTMNIMTLFVILGISRSLAKEYKIDIVGSQAVSLLAFFILTPVMKDSTGAEGLPIANFGAAGLFIGMIVTILSVELFRLVIKRGWVIKMPESVPPNVANSFSALIPGFIVVVIVNLIRIGFLLTPFETAHNFIFEILQKPLLSLGSSLPALIVLILFEATLWAFGIHGSNIMLAVMTPIWTALAVENAEAFARGDVLPNIVNMQFYSNYIKIGGASGTIGLAIACMFFAKSSQFKVLGKLSFGPAIFNINEPLIFGMPIVLNPIMLIPFVLCPLVLGILTYVVMALGIVPLTNGLQLPWTMPPIFSGFILSGWRGAVFQVIEIFISFCIFFPFFKVEDQKALKVEKGEM</sequence>
<evidence type="ECO:0000256" key="4">
    <source>
        <dbReference type="ARBA" id="ARBA00022597"/>
    </source>
</evidence>
<evidence type="ECO:0000256" key="2">
    <source>
        <dbReference type="ARBA" id="ARBA00022448"/>
    </source>
</evidence>
<dbReference type="Pfam" id="PF02378">
    <property type="entry name" value="PTS_EIIC"/>
    <property type="match status" value="1"/>
</dbReference>
<dbReference type="GO" id="GO:0008982">
    <property type="term" value="F:protein-N(PI)-phosphohistidine-sugar phosphotransferase activity"/>
    <property type="evidence" value="ECO:0007669"/>
    <property type="project" value="UniProtKB-UniRule"/>
</dbReference>
<dbReference type="PIRSF" id="PIRSF006351">
    <property type="entry name" value="PTS_EIIC-Cellobiose"/>
    <property type="match status" value="1"/>
</dbReference>
<evidence type="ECO:0000313" key="11">
    <source>
        <dbReference type="EMBL" id="RSU03008.1"/>
    </source>
</evidence>
<keyword evidence="2 8" id="KW-0813">Transport</keyword>
<comment type="caution">
    <text evidence="11">The sequence shown here is derived from an EMBL/GenBank/DDBJ whole genome shotgun (WGS) entry which is preliminary data.</text>
</comment>
<dbReference type="GO" id="GO:0005886">
    <property type="term" value="C:plasma membrane"/>
    <property type="evidence" value="ECO:0007669"/>
    <property type="project" value="UniProtKB-SubCell"/>
</dbReference>
<feature type="transmembrane region" description="Helical" evidence="9">
    <location>
        <begin position="103"/>
        <end position="121"/>
    </location>
</feature>
<comment type="function">
    <text evidence="8">The phosphoenolpyruvate-dependent sugar phosphotransferase system (PTS), a major carbohydrate active -transport system, catalyzes the phosphorylation of incoming sugar substrates concomitant with their translocation across the cell membrane.</text>
</comment>
<dbReference type="PANTHER" id="PTHR33989:SF4">
    <property type="entry name" value="PTS SYSTEM N,N'-DIACETYLCHITOBIOSE-SPECIFIC EIIC COMPONENT"/>
    <property type="match status" value="1"/>
</dbReference>
<evidence type="ECO:0000256" key="5">
    <source>
        <dbReference type="ARBA" id="ARBA00022692"/>
    </source>
</evidence>
<keyword evidence="7 8" id="KW-0472">Membrane</keyword>
<keyword evidence="12" id="KW-1185">Reference proteome</keyword>
<evidence type="ECO:0000256" key="7">
    <source>
        <dbReference type="ARBA" id="ARBA00023136"/>
    </source>
</evidence>
<dbReference type="PROSITE" id="PS51105">
    <property type="entry name" value="PTS_EIIC_TYPE_3"/>
    <property type="match status" value="1"/>
</dbReference>
<feature type="transmembrane region" description="Helical" evidence="9">
    <location>
        <begin position="71"/>
        <end position="91"/>
    </location>
</feature>
<feature type="transmembrane region" description="Helical" evidence="9">
    <location>
        <begin position="133"/>
        <end position="158"/>
    </location>
</feature>
<feature type="transmembrane region" description="Helical" evidence="9">
    <location>
        <begin position="285"/>
        <end position="306"/>
    </location>
</feature>
<accession>A0A430A7C4</accession>
<evidence type="ECO:0000256" key="9">
    <source>
        <dbReference type="SAM" id="Phobius"/>
    </source>
</evidence>
<dbReference type="InterPro" id="IPR051088">
    <property type="entry name" value="PTS_Sugar-EIIC/EIIB"/>
</dbReference>
<keyword evidence="4 8" id="KW-0762">Sugar transport</keyword>
<dbReference type="NCBIfam" id="TIGR00410">
    <property type="entry name" value="lacE"/>
    <property type="match status" value="1"/>
</dbReference>
<feature type="domain" description="PTS EIIC type-3" evidence="10">
    <location>
        <begin position="8"/>
        <end position="410"/>
    </location>
</feature>
<keyword evidence="6 9" id="KW-1133">Transmembrane helix</keyword>
<feature type="transmembrane region" description="Helical" evidence="9">
    <location>
        <begin position="31"/>
        <end position="51"/>
    </location>
</feature>
<proteinExistence type="predicted"/>
<feature type="transmembrane region" description="Helical" evidence="9">
    <location>
        <begin position="218"/>
        <end position="241"/>
    </location>
</feature>
<protein>
    <recommendedName>
        <fullName evidence="8">Permease IIC component</fullName>
    </recommendedName>
</protein>
<dbReference type="InterPro" id="IPR004501">
    <property type="entry name" value="PTS_EIIC_3"/>
</dbReference>
<dbReference type="InterPro" id="IPR003352">
    <property type="entry name" value="PTS_EIIC"/>
</dbReference>